<gene>
    <name evidence="2" type="ORF">MMSR116_18055</name>
</gene>
<sequence length="59" mass="5786">MRPGGCGTCDVASGRSSADRPRRRGRPPRRAASSAGAAGGSGSRRSSAASISGAQRLGS</sequence>
<dbReference type="KEGG" id="mmes:MMSR116_18055"/>
<dbReference type="EMBL" id="CP043538">
    <property type="protein sequence ID" value="QGY03579.1"/>
    <property type="molecule type" value="Genomic_DNA"/>
</dbReference>
<reference evidence="2 3" key="2">
    <citation type="journal article" date="2013" name="Genome Announc.">
        <title>Draft Genome Sequence of Methylobacterium mesophilicum Strain SR1.6/6, Isolated from Citrus sinensis.</title>
        <authorList>
            <person name="Marinho Almeida D."/>
            <person name="Dini-Andreote F."/>
            <person name="Camargo Neves A.A."/>
            <person name="Juca Ramos R.T."/>
            <person name="Andreote F.D."/>
            <person name="Carneiro A.R."/>
            <person name="Oliveira de Souza Lima A."/>
            <person name="Caracciolo Gomes de Sa P.H."/>
            <person name="Ribeiro Barbosa M.S."/>
            <person name="Araujo W.L."/>
            <person name="Silva A."/>
        </authorList>
    </citation>
    <scope>NUCLEOTIDE SEQUENCE [LARGE SCALE GENOMIC DNA]</scope>
    <source>
        <strain evidence="2 3">SR1.6/6</strain>
    </source>
</reference>
<feature type="region of interest" description="Disordered" evidence="1">
    <location>
        <begin position="1"/>
        <end position="59"/>
    </location>
</feature>
<evidence type="ECO:0000313" key="2">
    <source>
        <dbReference type="EMBL" id="QGY03579.1"/>
    </source>
</evidence>
<evidence type="ECO:0000256" key="1">
    <source>
        <dbReference type="SAM" id="MobiDB-lite"/>
    </source>
</evidence>
<organism evidence="2 3">
    <name type="scientific">Methylobacterium mesophilicum SR1.6/6</name>
    <dbReference type="NCBI Taxonomy" id="908290"/>
    <lineage>
        <taxon>Bacteria</taxon>
        <taxon>Pseudomonadati</taxon>
        <taxon>Pseudomonadota</taxon>
        <taxon>Alphaproteobacteria</taxon>
        <taxon>Hyphomicrobiales</taxon>
        <taxon>Methylobacteriaceae</taxon>
        <taxon>Methylobacterium</taxon>
    </lineage>
</organism>
<accession>A0A6B9FNY4</accession>
<evidence type="ECO:0000313" key="3">
    <source>
        <dbReference type="Proteomes" id="UP000012488"/>
    </source>
</evidence>
<dbReference type="AlphaFoldDB" id="A0A6B9FNY4"/>
<name>A0A6B9FNY4_9HYPH</name>
<protein>
    <submittedName>
        <fullName evidence="2">Uncharacterized protein</fullName>
    </submittedName>
</protein>
<proteinExistence type="predicted"/>
<feature type="compositionally biased region" description="Low complexity" evidence="1">
    <location>
        <begin position="43"/>
        <end position="59"/>
    </location>
</feature>
<dbReference type="Proteomes" id="UP000012488">
    <property type="component" value="Chromosome"/>
</dbReference>
<reference evidence="2 3" key="1">
    <citation type="journal article" date="2012" name="Genet. Mol. Biol.">
        <title>Analysis of 16S rRNA and mxaF genes revealing insights into Methylobacterium niche-specific plant association.</title>
        <authorList>
            <person name="Dourado M.N."/>
            <person name="Andreote F.D."/>
            <person name="Dini-Andreote F."/>
            <person name="Conti R."/>
            <person name="Araujo J.M."/>
            <person name="Araujo W.L."/>
        </authorList>
    </citation>
    <scope>NUCLEOTIDE SEQUENCE [LARGE SCALE GENOMIC DNA]</scope>
    <source>
        <strain evidence="2 3">SR1.6/6</strain>
    </source>
</reference>